<keyword evidence="3" id="KW-1185">Reference proteome</keyword>
<dbReference type="OrthoDB" id="4732505at2759"/>
<dbReference type="AlphaFoldDB" id="A0A9W9JFB5"/>
<organism evidence="2 3">
    <name type="scientific">Penicillium cinerascens</name>
    <dbReference type="NCBI Taxonomy" id="70096"/>
    <lineage>
        <taxon>Eukaryota</taxon>
        <taxon>Fungi</taxon>
        <taxon>Dikarya</taxon>
        <taxon>Ascomycota</taxon>
        <taxon>Pezizomycotina</taxon>
        <taxon>Eurotiomycetes</taxon>
        <taxon>Eurotiomycetidae</taxon>
        <taxon>Eurotiales</taxon>
        <taxon>Aspergillaceae</taxon>
        <taxon>Penicillium</taxon>
    </lineage>
</organism>
<evidence type="ECO:0000256" key="1">
    <source>
        <dbReference type="SAM" id="MobiDB-lite"/>
    </source>
</evidence>
<reference evidence="2" key="1">
    <citation type="submission" date="2022-12" db="EMBL/GenBank/DDBJ databases">
        <authorList>
            <person name="Petersen C."/>
        </authorList>
    </citation>
    <scope>NUCLEOTIDE SEQUENCE</scope>
    <source>
        <strain evidence="2">IBT 15544</strain>
    </source>
</reference>
<dbReference type="EMBL" id="JAPQKR010000015">
    <property type="protein sequence ID" value="KAJ5194937.1"/>
    <property type="molecule type" value="Genomic_DNA"/>
</dbReference>
<proteinExistence type="predicted"/>
<evidence type="ECO:0000313" key="2">
    <source>
        <dbReference type="EMBL" id="KAJ5194937.1"/>
    </source>
</evidence>
<reference evidence="2" key="2">
    <citation type="journal article" date="2023" name="IMA Fungus">
        <title>Comparative genomic study of the Penicillium genus elucidates a diverse pangenome and 15 lateral gene transfer events.</title>
        <authorList>
            <person name="Petersen C."/>
            <person name="Sorensen T."/>
            <person name="Nielsen M.R."/>
            <person name="Sondergaard T.E."/>
            <person name="Sorensen J.L."/>
            <person name="Fitzpatrick D.A."/>
            <person name="Frisvad J.C."/>
            <person name="Nielsen K.L."/>
        </authorList>
    </citation>
    <scope>NUCLEOTIDE SEQUENCE</scope>
    <source>
        <strain evidence="2">IBT 15544</strain>
    </source>
</reference>
<protein>
    <submittedName>
        <fullName evidence="2">Uncharacterized protein</fullName>
    </submittedName>
</protein>
<feature type="compositionally biased region" description="Polar residues" evidence="1">
    <location>
        <begin position="1"/>
        <end position="12"/>
    </location>
</feature>
<feature type="region of interest" description="Disordered" evidence="1">
    <location>
        <begin position="1"/>
        <end position="24"/>
    </location>
</feature>
<evidence type="ECO:0000313" key="3">
    <source>
        <dbReference type="Proteomes" id="UP001150904"/>
    </source>
</evidence>
<accession>A0A9W9JFB5</accession>
<dbReference type="Proteomes" id="UP001150904">
    <property type="component" value="Unassembled WGS sequence"/>
</dbReference>
<gene>
    <name evidence="2" type="ORF">N7498_008375</name>
</gene>
<sequence length="89" mass="9823">MTTEQPGDNQRTGDGGPPLRSLKPDIVCLDGHQFRINYGVPQDVTDQLESLFIQDSEVKYDDIPDHLKAYEVGIDDPTGRPDPAAASRQ</sequence>
<dbReference type="RefSeq" id="XP_058305425.1">
    <property type="nucleotide sequence ID" value="XM_058455437.1"/>
</dbReference>
<name>A0A9W9JFB5_9EURO</name>
<comment type="caution">
    <text evidence="2">The sequence shown here is derived from an EMBL/GenBank/DDBJ whole genome shotgun (WGS) entry which is preliminary data.</text>
</comment>
<dbReference type="GeneID" id="83182738"/>